<organism evidence="1 2">
    <name type="scientific">Melia azedarach</name>
    <name type="common">Chinaberry tree</name>
    <dbReference type="NCBI Taxonomy" id="155640"/>
    <lineage>
        <taxon>Eukaryota</taxon>
        <taxon>Viridiplantae</taxon>
        <taxon>Streptophyta</taxon>
        <taxon>Embryophyta</taxon>
        <taxon>Tracheophyta</taxon>
        <taxon>Spermatophyta</taxon>
        <taxon>Magnoliopsida</taxon>
        <taxon>eudicotyledons</taxon>
        <taxon>Gunneridae</taxon>
        <taxon>Pentapetalae</taxon>
        <taxon>rosids</taxon>
        <taxon>malvids</taxon>
        <taxon>Sapindales</taxon>
        <taxon>Meliaceae</taxon>
        <taxon>Melia</taxon>
    </lineage>
</organism>
<dbReference type="EMBL" id="CM051396">
    <property type="protein sequence ID" value="KAJ4722219.1"/>
    <property type="molecule type" value="Genomic_DNA"/>
</dbReference>
<gene>
    <name evidence="1" type="ORF">OWV82_005756</name>
</gene>
<sequence length="276" mass="31264">MFHLLCKTIIHGGHTTSSPASKLLCLQKCASIINAKCKSSNANQHSSTVSYLVNSCGLSLESAISASAYVPFETPEKSDAVLNLFKNLGFSKTQITNRTRRLPNVLLCSREKTLLPKIEFFHSKGISNPDIAKMLSVCPRLVRRSLENHLVPTFNYLSNFLQSSEKTIALIKRFPPILYRDAEHYLSPKVKVLLDIGVPQPNILKFIDFWPHLGLTCPKYFEKNAAIVREMGINPLRTQFVIAMGAKNVMSESRWEKKVDVYKRWGWSEEEVHGLW</sequence>
<reference evidence="1 2" key="1">
    <citation type="journal article" date="2023" name="Science">
        <title>Complex scaffold remodeling in plant triterpene biosynthesis.</title>
        <authorList>
            <person name="De La Pena R."/>
            <person name="Hodgson H."/>
            <person name="Liu J.C."/>
            <person name="Stephenson M.J."/>
            <person name="Martin A.C."/>
            <person name="Owen C."/>
            <person name="Harkess A."/>
            <person name="Leebens-Mack J."/>
            <person name="Jimenez L.E."/>
            <person name="Osbourn A."/>
            <person name="Sattely E.S."/>
        </authorList>
    </citation>
    <scope>NUCLEOTIDE SEQUENCE [LARGE SCALE GENOMIC DNA]</scope>
    <source>
        <strain evidence="2">cv. JPN11</strain>
        <tissue evidence="1">Leaf</tissue>
    </source>
</reference>
<dbReference type="Proteomes" id="UP001164539">
    <property type="component" value="Chromosome 3"/>
</dbReference>
<proteinExistence type="predicted"/>
<evidence type="ECO:0000313" key="1">
    <source>
        <dbReference type="EMBL" id="KAJ4722219.1"/>
    </source>
</evidence>
<name>A0ACC1YGT1_MELAZ</name>
<keyword evidence="2" id="KW-1185">Reference proteome</keyword>
<evidence type="ECO:0000313" key="2">
    <source>
        <dbReference type="Proteomes" id="UP001164539"/>
    </source>
</evidence>
<accession>A0ACC1YGT1</accession>
<comment type="caution">
    <text evidence="1">The sequence shown here is derived from an EMBL/GenBank/DDBJ whole genome shotgun (WGS) entry which is preliminary data.</text>
</comment>
<protein>
    <submittedName>
        <fullName evidence="1">Transcription termination factor like</fullName>
    </submittedName>
</protein>